<dbReference type="NCBIfam" id="NF010629">
    <property type="entry name" value="PRK14023.1"/>
    <property type="match status" value="1"/>
</dbReference>
<reference evidence="4 5" key="1">
    <citation type="submission" date="2018-08" db="EMBL/GenBank/DDBJ databases">
        <title>Meiothermus terrae DSM 26712 genome sequencing project.</title>
        <authorList>
            <person name="Da Costa M.S."/>
            <person name="Albuquerque L."/>
            <person name="Raposo P."/>
            <person name="Froufe H.J.C."/>
            <person name="Barroso C.S."/>
            <person name="Egas C."/>
        </authorList>
    </citation>
    <scope>NUCLEOTIDE SEQUENCE [LARGE SCALE GENOMIC DNA]</scope>
    <source>
        <strain evidence="4 5">DSM 26712</strain>
    </source>
</reference>
<comment type="caution">
    <text evidence="4">The sequence shown here is derived from an EMBL/GenBank/DDBJ whole genome shotgun (WGS) entry which is preliminary data.</text>
</comment>
<evidence type="ECO:0000256" key="2">
    <source>
        <dbReference type="HAMAP-Rule" id="MF_01032"/>
    </source>
</evidence>
<dbReference type="CDD" id="cd01577">
    <property type="entry name" value="IPMI_Swivel"/>
    <property type="match status" value="1"/>
</dbReference>
<protein>
    <recommendedName>
        <fullName evidence="2">3-isopropylmalate dehydratase small subunit</fullName>
        <ecNumber evidence="2">4.2.1.33</ecNumber>
    </recommendedName>
    <alternativeName>
        <fullName evidence="2">Alpha-IPM isomerase</fullName>
        <shortName evidence="2">IPMI</shortName>
    </alternativeName>
    <alternativeName>
        <fullName evidence="2">Isopropylmalate isomerase</fullName>
    </alternativeName>
</protein>
<name>A0A399EH67_9DEIN</name>
<dbReference type="Gene3D" id="3.20.19.10">
    <property type="entry name" value="Aconitase, domain 4"/>
    <property type="match status" value="1"/>
</dbReference>
<dbReference type="InterPro" id="IPR050075">
    <property type="entry name" value="LeuD"/>
</dbReference>
<keyword evidence="2" id="KW-0100">Branched-chain amino acid biosynthesis</keyword>
<dbReference type="NCBIfam" id="TIGR02087">
    <property type="entry name" value="LEUD_arch"/>
    <property type="match status" value="1"/>
</dbReference>
<comment type="function">
    <text evidence="2">Catalyzes the isomerization between 2-isopropylmalate and 3-isopropylmalate, via the formation of 2-isopropylmaleate.</text>
</comment>
<dbReference type="OrthoDB" id="9777465at2"/>
<gene>
    <name evidence="4" type="primary">hacB</name>
    <name evidence="2" type="synonym">leuD</name>
    <name evidence="4" type="ORF">Mterra_02642</name>
</gene>
<feature type="domain" description="Aconitase A/isopropylmalate dehydratase small subunit swivel" evidence="3">
    <location>
        <begin position="45"/>
        <end position="104"/>
    </location>
</feature>
<evidence type="ECO:0000256" key="1">
    <source>
        <dbReference type="ARBA" id="ARBA00023239"/>
    </source>
</evidence>
<dbReference type="InterPro" id="IPR000573">
    <property type="entry name" value="AconitaseA/IPMdHydase_ssu_swvl"/>
</dbReference>
<evidence type="ECO:0000259" key="3">
    <source>
        <dbReference type="Pfam" id="PF00694"/>
    </source>
</evidence>
<sequence>MARIWKFGDSVNTDDILPGKYAPFMVGEDKFHTYAFAHFRPEFAQGYKPGDVLVAGRNTGLGSSREYAPEALKRLGLRAIIAKSYARIFYRNLVNLGIMPFEAPEVVDALHDGDEVELEFERGVLRRGGETFRLTPPPGFLLEALKEGSILEYYRKYGRFPGEGRP</sequence>
<comment type="catalytic activity">
    <reaction evidence="2">
        <text>(2R,3S)-3-isopropylmalate = (2S)-2-isopropylmalate</text>
        <dbReference type="Rhea" id="RHEA:32287"/>
        <dbReference type="ChEBI" id="CHEBI:1178"/>
        <dbReference type="ChEBI" id="CHEBI:35121"/>
        <dbReference type="EC" id="4.2.1.33"/>
    </reaction>
</comment>
<dbReference type="RefSeq" id="WP_119315645.1">
    <property type="nucleotide sequence ID" value="NZ_QXDL01000119.1"/>
</dbReference>
<accession>A0A399EH67</accession>
<evidence type="ECO:0000313" key="5">
    <source>
        <dbReference type="Proteomes" id="UP000265715"/>
    </source>
</evidence>
<dbReference type="GO" id="GO:0009098">
    <property type="term" value="P:L-leucine biosynthetic process"/>
    <property type="evidence" value="ECO:0007669"/>
    <property type="project" value="UniProtKB-UniRule"/>
</dbReference>
<keyword evidence="2" id="KW-0028">Amino-acid biosynthesis</keyword>
<keyword evidence="2" id="KW-0432">Leucine biosynthesis</keyword>
<dbReference type="InterPro" id="IPR015928">
    <property type="entry name" value="Aconitase/3IPM_dehydase_swvl"/>
</dbReference>
<organism evidence="4 5">
    <name type="scientific">Calidithermus terrae</name>
    <dbReference type="NCBI Taxonomy" id="1408545"/>
    <lineage>
        <taxon>Bacteria</taxon>
        <taxon>Thermotogati</taxon>
        <taxon>Deinococcota</taxon>
        <taxon>Deinococci</taxon>
        <taxon>Thermales</taxon>
        <taxon>Thermaceae</taxon>
        <taxon>Calidithermus</taxon>
    </lineage>
</organism>
<keyword evidence="1 2" id="KW-0456">Lyase</keyword>
<dbReference type="EC" id="4.2.1.33" evidence="2"/>
<dbReference type="GO" id="GO:0003861">
    <property type="term" value="F:3-isopropylmalate dehydratase activity"/>
    <property type="evidence" value="ECO:0007669"/>
    <property type="project" value="UniProtKB-UniRule"/>
</dbReference>
<comment type="subunit">
    <text evidence="2">Heterodimer of LeuC and LeuD.</text>
</comment>
<comment type="similarity">
    <text evidence="2">Belongs to the LeuD family. LeuD type 2 subfamily.</text>
</comment>
<evidence type="ECO:0000313" key="4">
    <source>
        <dbReference type="EMBL" id="RIH82479.1"/>
    </source>
</evidence>
<dbReference type="PANTHER" id="PTHR43345">
    <property type="entry name" value="3-ISOPROPYLMALATE DEHYDRATASE SMALL SUBUNIT 2-RELATED-RELATED"/>
    <property type="match status" value="1"/>
</dbReference>
<proteinExistence type="inferred from homology"/>
<keyword evidence="5" id="KW-1185">Reference proteome</keyword>
<dbReference type="InterPro" id="IPR011827">
    <property type="entry name" value="LeuD_type2/HacB/DmdB"/>
</dbReference>
<dbReference type="InterPro" id="IPR033940">
    <property type="entry name" value="IPMI_Swivel"/>
</dbReference>
<dbReference type="HAMAP" id="MF_01032">
    <property type="entry name" value="LeuD_type2"/>
    <property type="match status" value="1"/>
</dbReference>
<dbReference type="Pfam" id="PF00694">
    <property type="entry name" value="Aconitase_C"/>
    <property type="match status" value="1"/>
</dbReference>
<dbReference type="SUPFAM" id="SSF52016">
    <property type="entry name" value="LeuD/IlvD-like"/>
    <property type="match status" value="1"/>
</dbReference>
<dbReference type="PANTHER" id="PTHR43345:SF10">
    <property type="entry name" value="3-ISOPROPYLMALATE DEHYDRATASE SMALL SUBUNIT 1"/>
    <property type="match status" value="1"/>
</dbReference>
<dbReference type="Proteomes" id="UP000265715">
    <property type="component" value="Unassembled WGS sequence"/>
</dbReference>
<comment type="pathway">
    <text evidence="2">Amino-acid biosynthesis; L-leucine biosynthesis; L-leucine from 3-methyl-2-oxobutanoate: step 2/4.</text>
</comment>
<dbReference type="EMBL" id="QXDL01000119">
    <property type="protein sequence ID" value="RIH82479.1"/>
    <property type="molecule type" value="Genomic_DNA"/>
</dbReference>
<dbReference type="AlphaFoldDB" id="A0A399EH67"/>
<dbReference type="UniPathway" id="UPA00048">
    <property type="reaction ID" value="UER00071"/>
</dbReference>